<dbReference type="InterPro" id="IPR009739">
    <property type="entry name" value="LprI-like_N"/>
</dbReference>
<comment type="caution">
    <text evidence="3">The sequence shown here is derived from an EMBL/GenBank/DDBJ whole genome shotgun (WGS) entry which is preliminary data.</text>
</comment>
<dbReference type="Pfam" id="PF07007">
    <property type="entry name" value="LprI"/>
    <property type="match status" value="1"/>
</dbReference>
<evidence type="ECO:0000256" key="1">
    <source>
        <dbReference type="SAM" id="SignalP"/>
    </source>
</evidence>
<gene>
    <name evidence="3" type="ORF">GCM10007923_22500</name>
</gene>
<evidence type="ECO:0000259" key="2">
    <source>
        <dbReference type="Pfam" id="PF07007"/>
    </source>
</evidence>
<feature type="signal peptide" evidence="1">
    <location>
        <begin position="1"/>
        <end position="23"/>
    </location>
</feature>
<name>A0ABQ5ZH72_9HYPH</name>
<protein>
    <recommendedName>
        <fullName evidence="2">Lysozyme inhibitor LprI-like N-terminal domain-containing protein</fullName>
    </recommendedName>
</protein>
<evidence type="ECO:0000313" key="3">
    <source>
        <dbReference type="EMBL" id="GLR51042.1"/>
    </source>
</evidence>
<reference evidence="4" key="1">
    <citation type="journal article" date="2019" name="Int. J. Syst. Evol. Microbiol.">
        <title>The Global Catalogue of Microorganisms (GCM) 10K type strain sequencing project: providing services to taxonomists for standard genome sequencing and annotation.</title>
        <authorList>
            <consortium name="The Broad Institute Genomics Platform"/>
            <consortium name="The Broad Institute Genome Sequencing Center for Infectious Disease"/>
            <person name="Wu L."/>
            <person name="Ma J."/>
        </authorList>
    </citation>
    <scope>NUCLEOTIDE SEQUENCE [LARGE SCALE GENOMIC DNA]</scope>
    <source>
        <strain evidence="4">NBRC 102122</strain>
    </source>
</reference>
<organism evidence="3 4">
    <name type="scientific">Shinella yambaruensis</name>
    <dbReference type="NCBI Taxonomy" id="415996"/>
    <lineage>
        <taxon>Bacteria</taxon>
        <taxon>Pseudomonadati</taxon>
        <taxon>Pseudomonadota</taxon>
        <taxon>Alphaproteobacteria</taxon>
        <taxon>Hyphomicrobiales</taxon>
        <taxon>Rhizobiaceae</taxon>
        <taxon>Shinella</taxon>
    </lineage>
</organism>
<keyword evidence="4" id="KW-1185">Reference proteome</keyword>
<keyword evidence="1" id="KW-0732">Signal</keyword>
<proteinExistence type="predicted"/>
<sequence length="378" mass="40887">MSRLALSLLSVAVLSGTATFAEAQDQAGCARNALTPGLCQAWRIAVQTESLSQTLRLLDGEIEARAAAGGIAQEKAADQRARLAASQAAWETFRDRQCALAGAHPDGTEACRQSMAEERLAELQNPDVAEAGAEGESWSERRVQQSASETDAWVMLRLEGPPMRTVADRVALATGPRQAQDWSFRKWVSDFQAKIRAASGYGPLTSGFVAAEWDMLRYDPESGVRLHAAPETIAGSPADNSWDKDEAGAFAARLPSCLKNLADPQCRVQYSTELGCRYDADMAAFCQQKLDGLRGVFQSYALDDPRHRDDFYKAVACLTPVPIDTTFSQTFLAGKNLASNPAGAEGRPCSELGFTADGKGWSARDVPLFGTRMDLEIR</sequence>
<dbReference type="RefSeq" id="WP_244766235.1">
    <property type="nucleotide sequence ID" value="NZ_BSOP01000017.1"/>
</dbReference>
<dbReference type="Gene3D" id="1.20.1270.180">
    <property type="match status" value="1"/>
</dbReference>
<dbReference type="EMBL" id="BSOP01000017">
    <property type="protein sequence ID" value="GLR51042.1"/>
    <property type="molecule type" value="Genomic_DNA"/>
</dbReference>
<dbReference type="Proteomes" id="UP001156702">
    <property type="component" value="Unassembled WGS sequence"/>
</dbReference>
<evidence type="ECO:0000313" key="4">
    <source>
        <dbReference type="Proteomes" id="UP001156702"/>
    </source>
</evidence>
<accession>A0ABQ5ZH72</accession>
<feature type="domain" description="Lysozyme inhibitor LprI-like N-terminal" evidence="2">
    <location>
        <begin position="39"/>
        <end position="123"/>
    </location>
</feature>
<feature type="chain" id="PRO_5045123120" description="Lysozyme inhibitor LprI-like N-terminal domain-containing protein" evidence="1">
    <location>
        <begin position="24"/>
        <end position="378"/>
    </location>
</feature>